<feature type="transmembrane region" description="Helical" evidence="1">
    <location>
        <begin position="158"/>
        <end position="179"/>
    </location>
</feature>
<organism evidence="3">
    <name type="scientific">Thermococcus litoralis</name>
    <dbReference type="NCBI Taxonomy" id="2265"/>
    <lineage>
        <taxon>Archaea</taxon>
        <taxon>Methanobacteriati</taxon>
        <taxon>Methanobacteriota</taxon>
        <taxon>Thermococci</taxon>
        <taxon>Thermococcales</taxon>
        <taxon>Thermococcaceae</taxon>
        <taxon>Thermococcus</taxon>
    </lineage>
</organism>
<evidence type="ECO:0000313" key="3">
    <source>
        <dbReference type="EMBL" id="HHI01575.1"/>
    </source>
</evidence>
<dbReference type="EMBL" id="DRTU01000368">
    <property type="protein sequence ID" value="HHI01575.1"/>
    <property type="molecule type" value="Genomic_DNA"/>
</dbReference>
<evidence type="ECO:0000259" key="2">
    <source>
        <dbReference type="Pfam" id="PF05763"/>
    </source>
</evidence>
<dbReference type="InterPro" id="IPR008553">
    <property type="entry name" value="DUF835"/>
</dbReference>
<feature type="transmembrane region" description="Helical" evidence="1">
    <location>
        <begin position="21"/>
        <end position="37"/>
    </location>
</feature>
<protein>
    <submittedName>
        <fullName evidence="3">DUF835 domain-containing protein</fullName>
    </submittedName>
</protein>
<feature type="transmembrane region" description="Helical" evidence="1">
    <location>
        <begin position="43"/>
        <end position="64"/>
    </location>
</feature>
<feature type="domain" description="DUF835" evidence="2">
    <location>
        <begin position="218"/>
        <end position="340"/>
    </location>
</feature>
<reference evidence="3" key="1">
    <citation type="journal article" date="2020" name="mSystems">
        <title>Genome- and Community-Level Interaction Insights into Carbon Utilization and Element Cycling Functions of Hydrothermarchaeota in Hydrothermal Sediment.</title>
        <authorList>
            <person name="Zhou Z."/>
            <person name="Liu Y."/>
            <person name="Xu W."/>
            <person name="Pan J."/>
            <person name="Luo Z.H."/>
            <person name="Li M."/>
        </authorList>
    </citation>
    <scope>NUCLEOTIDE SEQUENCE [LARGE SCALE GENOMIC DNA]</scope>
    <source>
        <strain evidence="3">HyVt-93</strain>
    </source>
</reference>
<dbReference type="AlphaFoldDB" id="A0A7C5JY55"/>
<dbReference type="Pfam" id="PF05763">
    <property type="entry name" value="DUF835"/>
    <property type="match status" value="1"/>
</dbReference>
<dbReference type="Proteomes" id="UP000886217">
    <property type="component" value="Unassembled WGS sequence"/>
</dbReference>
<accession>A0A7C5JY55</accession>
<name>A0A7C5JY55_THELI</name>
<keyword evidence="1" id="KW-1133">Transmembrane helix</keyword>
<feature type="transmembrane region" description="Helical" evidence="1">
    <location>
        <begin position="102"/>
        <end position="124"/>
    </location>
</feature>
<evidence type="ECO:0000256" key="1">
    <source>
        <dbReference type="SAM" id="Phobius"/>
    </source>
</evidence>
<gene>
    <name evidence="3" type="ORF">ENL40_09040</name>
</gene>
<feature type="transmembrane region" description="Helical" evidence="1">
    <location>
        <begin position="136"/>
        <end position="152"/>
    </location>
</feature>
<keyword evidence="1" id="KW-0472">Membrane</keyword>
<keyword evidence="1" id="KW-0812">Transmembrane</keyword>
<comment type="caution">
    <text evidence="3">The sequence shown here is derived from an EMBL/GenBank/DDBJ whole genome shotgun (WGS) entry which is preliminary data.</text>
</comment>
<proteinExistence type="predicted"/>
<sequence length="345" mass="39764">MTLFGSFLLIYVYMKYKRDPALYWGLALLFLSLSVVSELFDLLYIQIFSRALAGGFVLYGTIELLEEERTILSEHFRVLALIPLVSATYSAFSNIYGYSDEWFVVVGLPYAVSGFIIVLSGFFIFSLLTNTYNHKAKLLGTLLMLYGLYQMIHPFTRSISGFSSFNFLIPVFFVAFSIYEMAKFTFSREFITGEIPAVIKVKMEPGFLFVSLERYDELKQLLRDFPVLAFVRDKTLPKTWRSFFITTIHKHSAEILFPTALPLINARVVQYLKEAKEKGTRGIVVFDCLEYLKMYNGFEALAKFLSSLRDYAFLYDGTIVGVLDEKAWDKRELVILKRLMNPLKS</sequence>
<feature type="transmembrane region" description="Helical" evidence="1">
    <location>
        <begin position="76"/>
        <end position="96"/>
    </location>
</feature>